<dbReference type="PANTHER" id="PTHR32114:SF2">
    <property type="entry name" value="ABC TRANSPORTER ABCH.3"/>
    <property type="match status" value="1"/>
</dbReference>
<evidence type="ECO:0000259" key="5">
    <source>
        <dbReference type="Pfam" id="PF13476"/>
    </source>
</evidence>
<dbReference type="PANTHER" id="PTHR32114">
    <property type="entry name" value="ABC TRANSPORTER ABCH.3"/>
    <property type="match status" value="1"/>
</dbReference>
<dbReference type="SUPFAM" id="SSF75712">
    <property type="entry name" value="Rad50 coiled-coil Zn hook"/>
    <property type="match status" value="1"/>
</dbReference>
<evidence type="ECO:0000313" key="6">
    <source>
        <dbReference type="EMBL" id="VEJ35654.1"/>
    </source>
</evidence>
<comment type="subunit">
    <text evidence="2">Heterodimer of SbcC and SbcD.</text>
</comment>
<dbReference type="Pfam" id="PF13476">
    <property type="entry name" value="AAA_23"/>
    <property type="match status" value="1"/>
</dbReference>
<dbReference type="OrthoDB" id="267455at2"/>
<dbReference type="InterPro" id="IPR027417">
    <property type="entry name" value="P-loop_NTPase"/>
</dbReference>
<gene>
    <name evidence="6" type="ORF">NCTC13079_00816</name>
</gene>
<evidence type="ECO:0000256" key="3">
    <source>
        <dbReference type="ARBA" id="ARBA00013368"/>
    </source>
</evidence>
<dbReference type="RefSeq" id="WP_126465419.1">
    <property type="nucleotide sequence ID" value="NZ_LR134523.1"/>
</dbReference>
<keyword evidence="4" id="KW-0175">Coiled coil</keyword>
<evidence type="ECO:0000256" key="4">
    <source>
        <dbReference type="SAM" id="Coils"/>
    </source>
</evidence>
<feature type="domain" description="Rad50/SbcC-type AAA" evidence="5">
    <location>
        <begin position="7"/>
        <end position="220"/>
    </location>
</feature>
<evidence type="ECO:0000256" key="2">
    <source>
        <dbReference type="ARBA" id="ARBA00011322"/>
    </source>
</evidence>
<name>A0A448V1T4_9FIRM</name>
<dbReference type="SUPFAM" id="SSF52540">
    <property type="entry name" value="P-loop containing nucleoside triphosphate hydrolases"/>
    <property type="match status" value="1"/>
</dbReference>
<proteinExistence type="inferred from homology"/>
<dbReference type="EMBL" id="LR134523">
    <property type="protein sequence ID" value="VEJ35654.1"/>
    <property type="molecule type" value="Genomic_DNA"/>
</dbReference>
<dbReference type="GO" id="GO:0016887">
    <property type="term" value="F:ATP hydrolysis activity"/>
    <property type="evidence" value="ECO:0007669"/>
    <property type="project" value="InterPro"/>
</dbReference>
<reference evidence="6 7" key="1">
    <citation type="submission" date="2018-12" db="EMBL/GenBank/DDBJ databases">
        <authorList>
            <consortium name="Pathogen Informatics"/>
        </authorList>
    </citation>
    <scope>NUCLEOTIDE SEQUENCE [LARGE SCALE GENOMIC DNA]</scope>
    <source>
        <strain evidence="6 7">NCTC13079</strain>
    </source>
</reference>
<keyword evidence="7" id="KW-1185">Reference proteome</keyword>
<dbReference type="AlphaFoldDB" id="A0A448V1T4"/>
<dbReference type="KEGG" id="piv:NCTC13079_00816"/>
<comment type="similarity">
    <text evidence="1">Belongs to the SMC family. SbcC subfamily.</text>
</comment>
<organism evidence="6 7">
    <name type="scientific">Aedoeadaptatus ivorii</name>
    <dbReference type="NCBI Taxonomy" id="54006"/>
    <lineage>
        <taxon>Bacteria</taxon>
        <taxon>Bacillati</taxon>
        <taxon>Bacillota</taxon>
        <taxon>Tissierellia</taxon>
        <taxon>Tissierellales</taxon>
        <taxon>Peptoniphilaceae</taxon>
        <taxon>Aedoeadaptatus</taxon>
    </lineage>
</organism>
<dbReference type="GO" id="GO:0006302">
    <property type="term" value="P:double-strand break repair"/>
    <property type="evidence" value="ECO:0007669"/>
    <property type="project" value="InterPro"/>
</dbReference>
<dbReference type="Gene3D" id="3.40.50.300">
    <property type="entry name" value="P-loop containing nucleotide triphosphate hydrolases"/>
    <property type="match status" value="1"/>
</dbReference>
<dbReference type="InterPro" id="IPR038729">
    <property type="entry name" value="Rad50/SbcC_AAA"/>
</dbReference>
<sequence>MKYIEQIDLVNFQSHERTSLTLSPGVNVIVGPSDSGKTSILRALRWCLFNEPAGVEFVREGETEVSVTVRFRDGIAVTRRRTKSKNQYVLKDQEGEETVFEGFGKNVPEEVEDALGIRKVFLDDKKAFPLNFSDQLDGPFLLQETDAYKAQAIGRMVGIDILDEAMRDAQRDVKQLGLEKSVADRDLEALSEEEKTFSYLEGWIDKREQLKRVIASIDALLQKEEKLRDMVVTAQRIRAEKARVSQILADSAGVDAAGEKLHTIREQFYRYDKYHGLSVRRTKNIAEKSKTKNILATFRDFDRFTDALNRLSSAYTRYRKILPYRERSRALTLEKANLKRILSDAERLERIPANRINELYGRLLELKSLQSAKADIADRIERGKAFLEGFSTIDSAGERRDLLIKKHQAFMRRLAMLEEKESLNRQRKIVQAQYDQAKSDLSADKAAYLEALKHVGRCPLCRQTIDEESLREISLALEE</sequence>
<feature type="coiled-coil region" evidence="4">
    <location>
        <begin position="159"/>
        <end position="227"/>
    </location>
</feature>
<protein>
    <recommendedName>
        <fullName evidence="3">Nuclease SbcCD subunit C</fullName>
    </recommendedName>
</protein>
<evidence type="ECO:0000256" key="1">
    <source>
        <dbReference type="ARBA" id="ARBA00006930"/>
    </source>
</evidence>
<dbReference type="Proteomes" id="UP000269544">
    <property type="component" value="Chromosome"/>
</dbReference>
<accession>A0A448V1T4</accession>
<evidence type="ECO:0000313" key="7">
    <source>
        <dbReference type="Proteomes" id="UP000269544"/>
    </source>
</evidence>